<keyword evidence="2" id="KW-0378">Hydrolase</keyword>
<accession>A0A7W3TRP5</accession>
<dbReference type="Pfam" id="PF06028">
    <property type="entry name" value="DUF915"/>
    <property type="match status" value="1"/>
</dbReference>
<dbReference type="InterPro" id="IPR010315">
    <property type="entry name" value="DUF915_hydro-like"/>
</dbReference>
<dbReference type="Proteomes" id="UP000518316">
    <property type="component" value="Unassembled WGS sequence"/>
</dbReference>
<dbReference type="GO" id="GO:0016787">
    <property type="term" value="F:hydrolase activity"/>
    <property type="evidence" value="ECO:0007669"/>
    <property type="project" value="UniProtKB-KW"/>
</dbReference>
<dbReference type="InterPro" id="IPR029058">
    <property type="entry name" value="AB_hydrolase_fold"/>
</dbReference>
<reference evidence="2 3" key="1">
    <citation type="submission" date="2020-07" db="EMBL/GenBank/DDBJ databases">
        <title>Description of Limosilactobacillus balticus sp. nov., Limosilactobacillus agrestis sp. nov., Limosilactobacillus albertensis sp. nov., Limosilactobacillus rudii sp. nov., Limosilactobacillus fastidiosus sp. nov., five novel Limosilactobacillus species isolated from the vertebrate gastrointestinal tract, and proposal of 6 subspecies of Limosilactobacillus reuteri adapted to the gastrointestinal tract of specific vertebrate hosts.</title>
        <authorList>
            <person name="Li F."/>
            <person name="Cheng C."/>
            <person name="Zheng J."/>
            <person name="Quevedo R.M."/>
            <person name="Li J."/>
            <person name="Roos S."/>
            <person name="Gaenzle M.G."/>
            <person name="Walter J."/>
        </authorList>
    </citation>
    <scope>NUCLEOTIDE SEQUENCE [LARGE SCALE GENOMIC DNA]</scope>
    <source>
        <strain evidence="2 3">RRLNB_1_1</strain>
    </source>
</reference>
<feature type="region of interest" description="Disordered" evidence="1">
    <location>
        <begin position="184"/>
        <end position="203"/>
    </location>
</feature>
<proteinExistence type="predicted"/>
<organism evidence="2 3">
    <name type="scientific">Limosilactobacillus albertensis</name>
    <dbReference type="NCBI Taxonomy" id="2759752"/>
    <lineage>
        <taxon>Bacteria</taxon>
        <taxon>Bacillati</taxon>
        <taxon>Bacillota</taxon>
        <taxon>Bacilli</taxon>
        <taxon>Lactobacillales</taxon>
        <taxon>Lactobacillaceae</taxon>
        <taxon>Limosilactobacillus</taxon>
    </lineage>
</organism>
<comment type="caution">
    <text evidence="2">The sequence shown here is derived from an EMBL/GenBank/DDBJ whole genome shotgun (WGS) entry which is preliminary data.</text>
</comment>
<evidence type="ECO:0000313" key="3">
    <source>
        <dbReference type="Proteomes" id="UP000518316"/>
    </source>
</evidence>
<feature type="compositionally biased region" description="Polar residues" evidence="1">
    <location>
        <begin position="184"/>
        <end position="200"/>
    </location>
</feature>
<protein>
    <submittedName>
        <fullName evidence="2">Alpha/beta hydrolase</fullName>
    </submittedName>
</protein>
<dbReference type="RefSeq" id="WP_182598236.1">
    <property type="nucleotide sequence ID" value="NZ_JACIVC010000055.1"/>
</dbReference>
<evidence type="ECO:0000313" key="2">
    <source>
        <dbReference type="EMBL" id="MBB1069669.1"/>
    </source>
</evidence>
<keyword evidence="3" id="KW-1185">Reference proteome</keyword>
<dbReference type="EMBL" id="JACIVC010000055">
    <property type="protein sequence ID" value="MBB1069669.1"/>
    <property type="molecule type" value="Genomic_DNA"/>
</dbReference>
<sequence length="282" mass="31356">MTKLKKFNLISLITLLVATMCFSLIGTGVHADISNKYVHSTTPTLFFHGYGSGAHAEEYMVNGFVKAGVSKTVITANVASNGTVTLKGKIAHNAINPLVMVNFDNSRTTDYALQGQWVKNVLEELQAQYHFKKVNIEAHSMGNMAVMYYLLANAGNHNLPQIQKQVAMAGTFDGAIGWNEPANLTTNKKTGKPSSMNDTYQKPLPLRHRYPTQIKLLNIYGDLKDGNDSQVSNASCQSLKYLVNNRTRSYREIKITGPDAKHELLHHSPQVNKILIKFFWGK</sequence>
<dbReference type="AlphaFoldDB" id="A0A7W3TRP5"/>
<name>A0A7W3TRP5_9LACO</name>
<evidence type="ECO:0000256" key="1">
    <source>
        <dbReference type="SAM" id="MobiDB-lite"/>
    </source>
</evidence>
<dbReference type="Gene3D" id="3.40.50.1820">
    <property type="entry name" value="alpha/beta hydrolase"/>
    <property type="match status" value="1"/>
</dbReference>
<gene>
    <name evidence="2" type="ORF">H5S40_05835</name>
</gene>
<dbReference type="SUPFAM" id="SSF53474">
    <property type="entry name" value="alpha/beta-Hydrolases"/>
    <property type="match status" value="1"/>
</dbReference>